<keyword evidence="6" id="KW-1185">Reference proteome</keyword>
<evidence type="ECO:0000313" key="5">
    <source>
        <dbReference type="Proteomes" id="UP000663856"/>
    </source>
</evidence>
<reference evidence="3" key="1">
    <citation type="submission" date="2021-02" db="EMBL/GenBank/DDBJ databases">
        <authorList>
            <person name="Nowell W R."/>
        </authorList>
    </citation>
    <scope>NUCLEOTIDE SEQUENCE</scope>
</reference>
<evidence type="ECO:0000256" key="1">
    <source>
        <dbReference type="SAM" id="MobiDB-lite"/>
    </source>
</evidence>
<protein>
    <submittedName>
        <fullName evidence="3">Uncharacterized protein</fullName>
    </submittedName>
</protein>
<gene>
    <name evidence="4" type="ORF">OVN521_LOCUS1850</name>
    <name evidence="3" type="ORF">WKI299_LOCUS18273</name>
</gene>
<keyword evidence="2" id="KW-1133">Transmembrane helix</keyword>
<evidence type="ECO:0000313" key="3">
    <source>
        <dbReference type="EMBL" id="CAF2091787.1"/>
    </source>
</evidence>
<keyword evidence="2" id="KW-0472">Membrane</keyword>
<proteinExistence type="predicted"/>
<comment type="caution">
    <text evidence="3">The sequence shown here is derived from an EMBL/GenBank/DDBJ whole genome shotgun (WGS) entry which is preliminary data.</text>
</comment>
<organism evidence="3 5">
    <name type="scientific">Rotaria magnacalcarata</name>
    <dbReference type="NCBI Taxonomy" id="392030"/>
    <lineage>
        <taxon>Eukaryota</taxon>
        <taxon>Metazoa</taxon>
        <taxon>Spiralia</taxon>
        <taxon>Gnathifera</taxon>
        <taxon>Rotifera</taxon>
        <taxon>Eurotatoria</taxon>
        <taxon>Bdelloidea</taxon>
        <taxon>Philodinida</taxon>
        <taxon>Philodinidae</taxon>
        <taxon>Rotaria</taxon>
    </lineage>
</organism>
<keyword evidence="2" id="KW-0812">Transmembrane</keyword>
<name>A0A816T0U3_9BILA</name>
<evidence type="ECO:0000313" key="4">
    <source>
        <dbReference type="EMBL" id="CAF3763975.1"/>
    </source>
</evidence>
<dbReference type="AlphaFoldDB" id="A0A816T0U3"/>
<evidence type="ECO:0000256" key="2">
    <source>
        <dbReference type="SAM" id="Phobius"/>
    </source>
</evidence>
<dbReference type="Proteomes" id="UP000663866">
    <property type="component" value="Unassembled WGS sequence"/>
</dbReference>
<accession>A0A816T0U3</accession>
<evidence type="ECO:0000313" key="6">
    <source>
        <dbReference type="Proteomes" id="UP000663866"/>
    </source>
</evidence>
<dbReference type="EMBL" id="CAJOBG010000134">
    <property type="protein sequence ID" value="CAF3763975.1"/>
    <property type="molecule type" value="Genomic_DNA"/>
</dbReference>
<feature type="region of interest" description="Disordered" evidence="1">
    <location>
        <begin position="114"/>
        <end position="153"/>
    </location>
</feature>
<dbReference type="Proteomes" id="UP000663856">
    <property type="component" value="Unassembled WGS sequence"/>
</dbReference>
<feature type="transmembrane region" description="Helical" evidence="2">
    <location>
        <begin position="81"/>
        <end position="103"/>
    </location>
</feature>
<dbReference type="EMBL" id="CAJNRF010007486">
    <property type="protein sequence ID" value="CAF2091787.1"/>
    <property type="molecule type" value="Genomic_DNA"/>
</dbReference>
<sequence length="393" mass="43761">MPTRSPDQESIHNDTLKLSIWPNDPNRSLSSNSHEFESSLFAKSQAWDKPEKANNGNRFFKFKRAGSYGELCCCSNYNSCIVGLVIGLLLGGICLATILTMWLTTSKSAEHVAQQQQQQPALQQQRQPALQQQRRPARQQQRQPARQQQRRPPALQQQQLQPALLQRTHLQLQQLAQRLAQAEINHTSIFQSQFGLVKIYVLWQDVWYALSVLYMSFSENPHLISTHLHSYCEKNGSHNLACSLTETLLDFDAGGSLPVNYGNFTWTGANILDGATYNPMSGYHVVVCSGAYIIFTSGTIKMQKIPTGATFTLNSFLATAAWYDNLNLTISGQLSSTVIYSANFILQVFSITVVNLNWSGIDTMTLTTSGGTKNINVTGSGKHVAIDNMCVTY</sequence>